<accession>A0ACB6QDQ2</accession>
<evidence type="ECO:0000313" key="2">
    <source>
        <dbReference type="Proteomes" id="UP000799755"/>
    </source>
</evidence>
<protein>
    <submittedName>
        <fullName evidence="1">Uncharacterized protein</fullName>
    </submittedName>
</protein>
<dbReference type="EMBL" id="MU003532">
    <property type="protein sequence ID" value="KAF2465026.1"/>
    <property type="molecule type" value="Genomic_DNA"/>
</dbReference>
<dbReference type="Proteomes" id="UP000799755">
    <property type="component" value="Unassembled WGS sequence"/>
</dbReference>
<proteinExistence type="predicted"/>
<name>A0ACB6QDQ2_9PLEO</name>
<comment type="caution">
    <text evidence="1">The sequence shown here is derived from an EMBL/GenBank/DDBJ whole genome shotgun (WGS) entry which is preliminary data.</text>
</comment>
<keyword evidence="2" id="KW-1185">Reference proteome</keyword>
<gene>
    <name evidence="1" type="ORF">BDR25DRAFT_360933</name>
</gene>
<organism evidence="1 2">
    <name type="scientific">Lindgomyces ingoldianus</name>
    <dbReference type="NCBI Taxonomy" id="673940"/>
    <lineage>
        <taxon>Eukaryota</taxon>
        <taxon>Fungi</taxon>
        <taxon>Dikarya</taxon>
        <taxon>Ascomycota</taxon>
        <taxon>Pezizomycotina</taxon>
        <taxon>Dothideomycetes</taxon>
        <taxon>Pleosporomycetidae</taxon>
        <taxon>Pleosporales</taxon>
        <taxon>Lindgomycetaceae</taxon>
        <taxon>Lindgomyces</taxon>
    </lineage>
</organism>
<reference evidence="1" key="1">
    <citation type="journal article" date="2020" name="Stud. Mycol.">
        <title>101 Dothideomycetes genomes: a test case for predicting lifestyles and emergence of pathogens.</title>
        <authorList>
            <person name="Haridas S."/>
            <person name="Albert R."/>
            <person name="Binder M."/>
            <person name="Bloem J."/>
            <person name="Labutti K."/>
            <person name="Salamov A."/>
            <person name="Andreopoulos B."/>
            <person name="Baker S."/>
            <person name="Barry K."/>
            <person name="Bills G."/>
            <person name="Bluhm B."/>
            <person name="Cannon C."/>
            <person name="Castanera R."/>
            <person name="Culley D."/>
            <person name="Daum C."/>
            <person name="Ezra D."/>
            <person name="Gonzalez J."/>
            <person name="Henrissat B."/>
            <person name="Kuo A."/>
            <person name="Liang C."/>
            <person name="Lipzen A."/>
            <person name="Lutzoni F."/>
            <person name="Magnuson J."/>
            <person name="Mondo S."/>
            <person name="Nolan M."/>
            <person name="Ohm R."/>
            <person name="Pangilinan J."/>
            <person name="Park H.-J."/>
            <person name="Ramirez L."/>
            <person name="Alfaro M."/>
            <person name="Sun H."/>
            <person name="Tritt A."/>
            <person name="Yoshinaga Y."/>
            <person name="Zwiers L.-H."/>
            <person name="Turgeon B."/>
            <person name="Goodwin S."/>
            <person name="Spatafora J."/>
            <person name="Crous P."/>
            <person name="Grigoriev I."/>
        </authorList>
    </citation>
    <scope>NUCLEOTIDE SEQUENCE</scope>
    <source>
        <strain evidence="1">ATCC 200398</strain>
    </source>
</reference>
<sequence>MPKSYIPKRVPHSMLNETVRVYCSLSSQPTSQSGSAILPAIFFKYAYTLCRSTGSQLTSQSYHTSILCTKHSFPPLARKVDIKSMYSPPSSNSITVPYGHYIYPLARGLPASKAHQTVCCSLLTVLSLLSLAADEHDSLCTFSPPLNCRAPHPSPINNRDLPSEKAPPPPFSPAERMKSRNACKRSPMPFKGALKKLLVHDVKAIKWPPDPKEGTVEPYLELKYQADSSGHIDNPIKGIPKRIQAVSTVWVW</sequence>
<evidence type="ECO:0000313" key="1">
    <source>
        <dbReference type="EMBL" id="KAF2465026.1"/>
    </source>
</evidence>